<dbReference type="SUPFAM" id="SSF48264">
    <property type="entry name" value="Cytochrome P450"/>
    <property type="match status" value="1"/>
</dbReference>
<comment type="cofactor">
    <cofactor evidence="6">
        <name>heme</name>
        <dbReference type="ChEBI" id="CHEBI:30413"/>
    </cofactor>
</comment>
<dbReference type="Proteomes" id="UP001187192">
    <property type="component" value="Unassembled WGS sequence"/>
</dbReference>
<dbReference type="InterPro" id="IPR001128">
    <property type="entry name" value="Cyt_P450"/>
</dbReference>
<evidence type="ECO:0000256" key="2">
    <source>
        <dbReference type="ARBA" id="ARBA00022723"/>
    </source>
</evidence>
<dbReference type="PRINTS" id="PR00463">
    <property type="entry name" value="EP450I"/>
</dbReference>
<dbReference type="GO" id="GO:0016705">
    <property type="term" value="F:oxidoreductase activity, acting on paired donors, with incorporation or reduction of molecular oxygen"/>
    <property type="evidence" value="ECO:0007669"/>
    <property type="project" value="InterPro"/>
</dbReference>
<evidence type="ECO:0000256" key="1">
    <source>
        <dbReference type="ARBA" id="ARBA00022617"/>
    </source>
</evidence>
<feature type="binding site" description="axial binding residue" evidence="6">
    <location>
        <position position="50"/>
    </location>
    <ligand>
        <name>heme</name>
        <dbReference type="ChEBI" id="CHEBI:30413"/>
    </ligand>
    <ligandPart>
        <name>Fe</name>
        <dbReference type="ChEBI" id="CHEBI:18248"/>
    </ligandPart>
</feature>
<name>A0AA87ZII4_FICCA</name>
<keyword evidence="5 7" id="KW-0503">Monooxygenase</keyword>
<dbReference type="InterPro" id="IPR017972">
    <property type="entry name" value="Cyt_P450_CS"/>
</dbReference>
<evidence type="ECO:0008006" key="10">
    <source>
        <dbReference type="Google" id="ProtNLM"/>
    </source>
</evidence>
<evidence type="ECO:0000256" key="6">
    <source>
        <dbReference type="PIRSR" id="PIRSR602401-1"/>
    </source>
</evidence>
<comment type="similarity">
    <text evidence="7">Belongs to the cytochrome P450 family.</text>
</comment>
<dbReference type="GO" id="GO:0020037">
    <property type="term" value="F:heme binding"/>
    <property type="evidence" value="ECO:0007669"/>
    <property type="project" value="InterPro"/>
</dbReference>
<dbReference type="GO" id="GO:0005506">
    <property type="term" value="F:iron ion binding"/>
    <property type="evidence" value="ECO:0007669"/>
    <property type="project" value="InterPro"/>
</dbReference>
<keyword evidence="4 6" id="KW-0408">Iron</keyword>
<reference evidence="8" key="1">
    <citation type="submission" date="2023-07" db="EMBL/GenBank/DDBJ databases">
        <title>draft genome sequence of fig (Ficus carica).</title>
        <authorList>
            <person name="Takahashi T."/>
            <person name="Nishimura K."/>
        </authorList>
    </citation>
    <scope>NUCLEOTIDE SEQUENCE</scope>
</reference>
<dbReference type="Gene3D" id="1.10.630.10">
    <property type="entry name" value="Cytochrome P450"/>
    <property type="match status" value="1"/>
</dbReference>
<evidence type="ECO:0000256" key="5">
    <source>
        <dbReference type="ARBA" id="ARBA00023033"/>
    </source>
</evidence>
<dbReference type="InterPro" id="IPR050651">
    <property type="entry name" value="Plant_Cytochrome_P450_Monoox"/>
</dbReference>
<organism evidence="8 9">
    <name type="scientific">Ficus carica</name>
    <name type="common">Common fig</name>
    <dbReference type="NCBI Taxonomy" id="3494"/>
    <lineage>
        <taxon>Eukaryota</taxon>
        <taxon>Viridiplantae</taxon>
        <taxon>Streptophyta</taxon>
        <taxon>Embryophyta</taxon>
        <taxon>Tracheophyta</taxon>
        <taxon>Spermatophyta</taxon>
        <taxon>Magnoliopsida</taxon>
        <taxon>eudicotyledons</taxon>
        <taxon>Gunneridae</taxon>
        <taxon>Pentapetalae</taxon>
        <taxon>rosids</taxon>
        <taxon>fabids</taxon>
        <taxon>Rosales</taxon>
        <taxon>Moraceae</taxon>
        <taxon>Ficeae</taxon>
        <taxon>Ficus</taxon>
    </lineage>
</organism>
<comment type="caution">
    <text evidence="8">The sequence shown here is derived from an EMBL/GenBank/DDBJ whole genome shotgun (WGS) entry which is preliminary data.</text>
</comment>
<evidence type="ECO:0000256" key="4">
    <source>
        <dbReference type="ARBA" id="ARBA00023004"/>
    </source>
</evidence>
<keyword evidence="3 7" id="KW-0560">Oxidoreductase</keyword>
<evidence type="ECO:0000256" key="7">
    <source>
        <dbReference type="RuleBase" id="RU000461"/>
    </source>
</evidence>
<dbReference type="Pfam" id="PF00067">
    <property type="entry name" value="p450"/>
    <property type="match status" value="1"/>
</dbReference>
<dbReference type="GO" id="GO:0004497">
    <property type="term" value="F:monooxygenase activity"/>
    <property type="evidence" value="ECO:0007669"/>
    <property type="project" value="UniProtKB-KW"/>
</dbReference>
<accession>A0AA87ZII4</accession>
<dbReference type="PANTHER" id="PTHR47947:SF24">
    <property type="entry name" value="ISOFLAVONE 2'-HYDROXYLASE-LIKE"/>
    <property type="match status" value="1"/>
</dbReference>
<proteinExistence type="inferred from homology"/>
<keyword evidence="2 6" id="KW-0479">Metal-binding</keyword>
<keyword evidence="1 6" id="KW-0349">Heme</keyword>
<gene>
    <name evidence="8" type="ORF">TIFTF001_005032</name>
</gene>
<dbReference type="InterPro" id="IPR002401">
    <property type="entry name" value="Cyt_P450_E_grp-I"/>
</dbReference>
<evidence type="ECO:0000313" key="8">
    <source>
        <dbReference type="EMBL" id="GMN35002.1"/>
    </source>
</evidence>
<dbReference type="InterPro" id="IPR036396">
    <property type="entry name" value="Cyt_P450_sf"/>
</dbReference>
<dbReference type="AlphaFoldDB" id="A0AA87ZII4"/>
<dbReference type="EMBL" id="BTGU01000005">
    <property type="protein sequence ID" value="GMN35002.1"/>
    <property type="molecule type" value="Genomic_DNA"/>
</dbReference>
<evidence type="ECO:0000256" key="3">
    <source>
        <dbReference type="ARBA" id="ARBA00023002"/>
    </source>
</evidence>
<dbReference type="PANTHER" id="PTHR47947">
    <property type="entry name" value="CYTOCHROME P450 82C3-RELATED"/>
    <property type="match status" value="1"/>
</dbReference>
<keyword evidence="9" id="KW-1185">Reference proteome</keyword>
<protein>
    <recommendedName>
        <fullName evidence="10">Cytochrome P450</fullName>
    </recommendedName>
</protein>
<dbReference type="PROSITE" id="PS00086">
    <property type="entry name" value="CYTOCHROME_P450"/>
    <property type="match status" value="1"/>
</dbReference>
<sequence length="114" mass="13079">MLLVNLWAIQNDPKIWDEPSKFKPERFEELGDGMREGFKLMPFGTGRRGCPGENLAMRMVGLTLASLIQCFEWETFLNEKIDMTEHLGLNLSKAFASQVQYRSHPTMLNSLSQI</sequence>
<evidence type="ECO:0000313" key="9">
    <source>
        <dbReference type="Proteomes" id="UP001187192"/>
    </source>
</evidence>